<feature type="compositionally biased region" description="Basic and acidic residues" evidence="1">
    <location>
        <begin position="179"/>
        <end position="191"/>
    </location>
</feature>
<feature type="domain" description="DUF3752" evidence="2">
    <location>
        <begin position="203"/>
        <end position="360"/>
    </location>
</feature>
<reference evidence="3" key="1">
    <citation type="submission" date="2021-02" db="EMBL/GenBank/DDBJ databases">
        <title>Genome sequence Cadophora malorum strain M34.</title>
        <authorList>
            <person name="Stefanovic E."/>
            <person name="Vu D."/>
            <person name="Scully C."/>
            <person name="Dijksterhuis J."/>
            <person name="Roader J."/>
            <person name="Houbraken J."/>
        </authorList>
    </citation>
    <scope>NUCLEOTIDE SEQUENCE</scope>
    <source>
        <strain evidence="3">M34</strain>
    </source>
</reference>
<feature type="compositionally biased region" description="Pro residues" evidence="1">
    <location>
        <begin position="37"/>
        <end position="51"/>
    </location>
</feature>
<protein>
    <recommendedName>
        <fullName evidence="2">DUF3752 domain-containing protein</fullName>
    </recommendedName>
</protein>
<comment type="caution">
    <text evidence="3">The sequence shown here is derived from an EMBL/GenBank/DDBJ whole genome shotgun (WGS) entry which is preliminary data.</text>
</comment>
<accession>A0A8H7TCW8</accession>
<feature type="compositionally biased region" description="Pro residues" evidence="1">
    <location>
        <begin position="75"/>
        <end position="92"/>
    </location>
</feature>
<feature type="compositionally biased region" description="Basic and acidic residues" evidence="1">
    <location>
        <begin position="246"/>
        <end position="263"/>
    </location>
</feature>
<feature type="compositionally biased region" description="Acidic residues" evidence="1">
    <location>
        <begin position="56"/>
        <end position="66"/>
    </location>
</feature>
<name>A0A8H7TCW8_9HELO</name>
<evidence type="ECO:0000259" key="2">
    <source>
        <dbReference type="Pfam" id="PF12572"/>
    </source>
</evidence>
<dbReference type="InterPro" id="IPR022226">
    <property type="entry name" value="DUF3752"/>
</dbReference>
<organism evidence="3 4">
    <name type="scientific">Cadophora malorum</name>
    <dbReference type="NCBI Taxonomy" id="108018"/>
    <lineage>
        <taxon>Eukaryota</taxon>
        <taxon>Fungi</taxon>
        <taxon>Dikarya</taxon>
        <taxon>Ascomycota</taxon>
        <taxon>Pezizomycotina</taxon>
        <taxon>Leotiomycetes</taxon>
        <taxon>Helotiales</taxon>
        <taxon>Ploettnerulaceae</taxon>
        <taxon>Cadophora</taxon>
    </lineage>
</organism>
<feature type="region of interest" description="Disordered" evidence="1">
    <location>
        <begin position="299"/>
        <end position="344"/>
    </location>
</feature>
<dbReference type="PANTHER" id="PTHR46370:SF1">
    <property type="entry name" value="GPALPP MOTIFS-CONTAINING PROTEIN 1"/>
    <property type="match status" value="1"/>
</dbReference>
<feature type="compositionally biased region" description="Basic and acidic residues" evidence="1">
    <location>
        <begin position="299"/>
        <end position="334"/>
    </location>
</feature>
<feature type="compositionally biased region" description="Basic and acidic residues" evidence="1">
    <location>
        <begin position="270"/>
        <end position="284"/>
    </location>
</feature>
<dbReference type="PANTHER" id="PTHR46370">
    <property type="entry name" value="GPALPP MOTIFS-CONTAINING PROTEIN 1"/>
    <property type="match status" value="1"/>
</dbReference>
<dbReference type="OrthoDB" id="73491at2759"/>
<feature type="compositionally biased region" description="Low complexity" evidence="1">
    <location>
        <begin position="167"/>
        <end position="178"/>
    </location>
</feature>
<dbReference type="AlphaFoldDB" id="A0A8H7TCW8"/>
<evidence type="ECO:0000256" key="1">
    <source>
        <dbReference type="SAM" id="MobiDB-lite"/>
    </source>
</evidence>
<keyword evidence="4" id="KW-1185">Reference proteome</keyword>
<evidence type="ECO:0000313" key="4">
    <source>
        <dbReference type="Proteomes" id="UP000664132"/>
    </source>
</evidence>
<dbReference type="EMBL" id="JAFJYH010000109">
    <property type="protein sequence ID" value="KAG4419280.1"/>
    <property type="molecule type" value="Genomic_DNA"/>
</dbReference>
<evidence type="ECO:0000313" key="3">
    <source>
        <dbReference type="EMBL" id="KAG4419280.1"/>
    </source>
</evidence>
<sequence length="365" mass="39467">MPSVGPQLPPHLAKRKRSSSEDEGPHSPPRKVQAATAPPPRTLGPALPPTTNPDELNVDDSSEDDYGTSLQPAKAPSPPPKRVLGPSLPPTQNPHEVALDESSEDEYGPSAPKSPTSNTKAPSPPRKRVLGPAPPPASLSERPSYPANDSSSDSEDDYGPSLPPAPGSAAESALLASQAEDRARSAAETKSTKPQRAEWMLAPPTDSDWTGRVDPTKLKNRKFASGKGAKAPAEKSGISAIWTETPEEKRQRLEDEVLGRKEAATSGRGGGEKKGVSKELEMEERATARRIQEYNEKNRGRSLYEEREAMQEKRGEKVEEDDPSKRGFDREKDMALGGRLGNGQKKEMLAKAADFGSRFQKGRYL</sequence>
<proteinExistence type="predicted"/>
<dbReference type="InterPro" id="IPR046331">
    <property type="entry name" value="GPAM1-like"/>
</dbReference>
<feature type="region of interest" description="Disordered" evidence="1">
    <location>
        <begin position="1"/>
        <end position="284"/>
    </location>
</feature>
<dbReference type="Pfam" id="PF12572">
    <property type="entry name" value="DUF3752"/>
    <property type="match status" value="1"/>
</dbReference>
<dbReference type="Proteomes" id="UP000664132">
    <property type="component" value="Unassembled WGS sequence"/>
</dbReference>
<gene>
    <name evidence="3" type="ORF">IFR04_007599</name>
</gene>